<dbReference type="EMBL" id="DS268539">
    <property type="protein sequence ID" value="EFO87995.1"/>
    <property type="molecule type" value="Genomic_DNA"/>
</dbReference>
<proteinExistence type="predicted"/>
<sequence length="89" mass="9914">MNRPSVGTVAPEPSHSSTQSRLSLLLEPSPPNDRKHIQSQSFRIKIEPLDAPETEITVPEAVREEVIGEESEENENKPPPITTMKDTIE</sequence>
<evidence type="ECO:0000313" key="2">
    <source>
        <dbReference type="EMBL" id="EFO87995.1"/>
    </source>
</evidence>
<evidence type="ECO:0000256" key="1">
    <source>
        <dbReference type="SAM" id="MobiDB-lite"/>
    </source>
</evidence>
<dbReference type="Proteomes" id="UP000008281">
    <property type="component" value="Unassembled WGS sequence"/>
</dbReference>
<dbReference type="AlphaFoldDB" id="E3N6C9"/>
<dbReference type="InParanoid" id="E3N6C9"/>
<protein>
    <submittedName>
        <fullName evidence="2">Uncharacterized protein</fullName>
    </submittedName>
</protein>
<gene>
    <name evidence="2" type="ORF">CRE_05129</name>
</gene>
<reference evidence="2" key="1">
    <citation type="submission" date="2007-07" db="EMBL/GenBank/DDBJ databases">
        <title>PCAP assembly of the Caenorhabditis remanei genome.</title>
        <authorList>
            <consortium name="The Caenorhabditis remanei Sequencing Consortium"/>
            <person name="Wilson R.K."/>
        </authorList>
    </citation>
    <scope>NUCLEOTIDE SEQUENCE [LARGE SCALE GENOMIC DNA]</scope>
    <source>
        <strain evidence="2">PB4641</strain>
    </source>
</reference>
<organism evidence="3">
    <name type="scientific">Caenorhabditis remanei</name>
    <name type="common">Caenorhabditis vulgaris</name>
    <dbReference type="NCBI Taxonomy" id="31234"/>
    <lineage>
        <taxon>Eukaryota</taxon>
        <taxon>Metazoa</taxon>
        <taxon>Ecdysozoa</taxon>
        <taxon>Nematoda</taxon>
        <taxon>Chromadorea</taxon>
        <taxon>Rhabditida</taxon>
        <taxon>Rhabditina</taxon>
        <taxon>Rhabditomorpha</taxon>
        <taxon>Rhabditoidea</taxon>
        <taxon>Rhabditidae</taxon>
        <taxon>Peloderinae</taxon>
        <taxon>Caenorhabditis</taxon>
    </lineage>
</organism>
<dbReference type="HOGENOM" id="CLU_2456911_0_0_1"/>
<name>E3N6C9_CAERE</name>
<evidence type="ECO:0000313" key="3">
    <source>
        <dbReference type="Proteomes" id="UP000008281"/>
    </source>
</evidence>
<feature type="region of interest" description="Disordered" evidence="1">
    <location>
        <begin position="1"/>
        <end position="40"/>
    </location>
</feature>
<accession>E3N6C9</accession>
<feature type="region of interest" description="Disordered" evidence="1">
    <location>
        <begin position="65"/>
        <end position="89"/>
    </location>
</feature>
<keyword evidence="3" id="KW-1185">Reference proteome</keyword>